<name>G7VDQ1_9CREN</name>
<accession>G7VDQ1</accession>
<reference evidence="1 2" key="1">
    <citation type="journal article" date="2012" name="J. Bacteriol.">
        <title>Complete genome sequence of strain 1860, a crenarchaeon of the genus pyrobaculum able to grow with various electron acceptors.</title>
        <authorList>
            <person name="Mardanov A.V."/>
            <person name="Gumerov V.M."/>
            <person name="Slobodkina G.B."/>
            <person name="Beletsky A.V."/>
            <person name="Bonch-Osmolovskaya E.A."/>
            <person name="Ravin N.V."/>
            <person name="Skryabin K.G."/>
        </authorList>
    </citation>
    <scope>NUCLEOTIDE SEQUENCE [LARGE SCALE GENOMIC DNA]</scope>
    <source>
        <strain evidence="1 2">1860</strain>
    </source>
</reference>
<keyword evidence="2" id="KW-1185">Reference proteome</keyword>
<sequence>MDGFLSTFSPSAAYQKRHLRNGKSPSLPLKFLISRDP</sequence>
<proteinExistence type="predicted"/>
<dbReference type="AlphaFoldDB" id="G7VDQ1"/>
<evidence type="ECO:0000313" key="1">
    <source>
        <dbReference type="EMBL" id="AET34030.1"/>
    </source>
</evidence>
<organism evidence="1 2">
    <name type="scientific">Pyrobaculum ferrireducens</name>
    <dbReference type="NCBI Taxonomy" id="1104324"/>
    <lineage>
        <taxon>Archaea</taxon>
        <taxon>Thermoproteota</taxon>
        <taxon>Thermoprotei</taxon>
        <taxon>Thermoproteales</taxon>
        <taxon>Thermoproteaceae</taxon>
        <taxon>Pyrobaculum</taxon>
    </lineage>
</organism>
<gene>
    <name evidence="1" type="ORF">P186_2646</name>
</gene>
<dbReference type="BioCyc" id="PSP1104324:GJSN-2590-MONOMER"/>
<dbReference type="HOGENOM" id="CLU_3338630_0_0_2"/>
<evidence type="ECO:0000313" key="2">
    <source>
        <dbReference type="Proteomes" id="UP000005867"/>
    </source>
</evidence>
<dbReference type="EMBL" id="CP003098">
    <property type="protein sequence ID" value="AET34030.1"/>
    <property type="molecule type" value="Genomic_DNA"/>
</dbReference>
<protein>
    <submittedName>
        <fullName evidence="1">Uncharacterized protein</fullName>
    </submittedName>
</protein>
<dbReference type="Proteomes" id="UP000005867">
    <property type="component" value="Chromosome"/>
</dbReference>
<dbReference type="KEGG" id="pyr:P186_2646"/>